<organism evidence="2">
    <name type="scientific">Timspurckia oligopyrenoides</name>
    <dbReference type="NCBI Taxonomy" id="708627"/>
    <lineage>
        <taxon>Eukaryota</taxon>
        <taxon>Rhodophyta</taxon>
        <taxon>Bangiophyceae</taxon>
        <taxon>Porphyridiales</taxon>
        <taxon>Porphyridiaceae</taxon>
        <taxon>Timspurckia</taxon>
    </lineage>
</organism>
<feature type="region of interest" description="Disordered" evidence="1">
    <location>
        <begin position="215"/>
        <end position="258"/>
    </location>
</feature>
<evidence type="ECO:0000313" key="2">
    <source>
        <dbReference type="EMBL" id="CAD8823888.1"/>
    </source>
</evidence>
<sequence>MNVKQELEELLSGHQISTESFEGEDLDFDVQKYQGFQDKCDAVAFGRAVSLLDEAGDTDLHPIDSADLDVTQVTPELAAARRKKLMELRAKKNLGMLRRQSSPADSAASGMMNPRYSVSERVDGGRKAVTDRVLRTRELALRARQRHKEKMSSLEEGNAELKKRQQELEKENEQLRQQIKLVSESLYGSDREQFAQHSFPTLSDLGMNIGTSDSHGLGSSNLTPKAIRSRAGNTCPSPSLNARSPRTQVLSPKLIRRT</sequence>
<evidence type="ECO:0000256" key="1">
    <source>
        <dbReference type="SAM" id="MobiDB-lite"/>
    </source>
</evidence>
<dbReference type="AlphaFoldDB" id="A0A7S1ETZ4"/>
<reference evidence="2" key="1">
    <citation type="submission" date="2021-01" db="EMBL/GenBank/DDBJ databases">
        <authorList>
            <person name="Corre E."/>
            <person name="Pelletier E."/>
            <person name="Niang G."/>
            <person name="Scheremetjew M."/>
            <person name="Finn R."/>
            <person name="Kale V."/>
            <person name="Holt S."/>
            <person name="Cochrane G."/>
            <person name="Meng A."/>
            <person name="Brown T."/>
            <person name="Cohen L."/>
        </authorList>
    </citation>
    <scope>NUCLEOTIDE SEQUENCE</scope>
    <source>
        <strain evidence="2">CCMP3278</strain>
    </source>
</reference>
<gene>
    <name evidence="2" type="ORF">TOLI1172_LOCUS8287</name>
</gene>
<feature type="region of interest" description="Disordered" evidence="1">
    <location>
        <begin position="145"/>
        <end position="164"/>
    </location>
</feature>
<feature type="compositionally biased region" description="Polar residues" evidence="1">
    <location>
        <begin position="231"/>
        <end position="250"/>
    </location>
</feature>
<dbReference type="Gene3D" id="1.20.5.170">
    <property type="match status" value="1"/>
</dbReference>
<dbReference type="EMBL" id="HBFP01011463">
    <property type="protein sequence ID" value="CAD8823888.1"/>
    <property type="molecule type" value="Transcribed_RNA"/>
</dbReference>
<accession>A0A7S1ETZ4</accession>
<name>A0A7S1ETZ4_9RHOD</name>
<evidence type="ECO:0008006" key="3">
    <source>
        <dbReference type="Google" id="ProtNLM"/>
    </source>
</evidence>
<proteinExistence type="predicted"/>
<protein>
    <recommendedName>
        <fullName evidence="3">BZIP domain-containing protein</fullName>
    </recommendedName>
</protein>